<evidence type="ECO:0000313" key="2">
    <source>
        <dbReference type="Proteomes" id="UP001236369"/>
    </source>
</evidence>
<proteinExistence type="predicted"/>
<name>A0ABU0HRP7_9HYPH</name>
<protein>
    <submittedName>
        <fullName evidence="1">Uncharacterized protein</fullName>
    </submittedName>
</protein>
<dbReference type="EMBL" id="JAUSVV010000019">
    <property type="protein sequence ID" value="MDQ0444996.1"/>
    <property type="molecule type" value="Genomic_DNA"/>
</dbReference>
<keyword evidence="2" id="KW-1185">Reference proteome</keyword>
<dbReference type="RefSeq" id="WP_122160809.1">
    <property type="nucleotide sequence ID" value="NZ_BPQX01000017.1"/>
</dbReference>
<organism evidence="1 2">
    <name type="scientific">Methylobacterium persicinum</name>
    <dbReference type="NCBI Taxonomy" id="374426"/>
    <lineage>
        <taxon>Bacteria</taxon>
        <taxon>Pseudomonadati</taxon>
        <taxon>Pseudomonadota</taxon>
        <taxon>Alphaproteobacteria</taxon>
        <taxon>Hyphomicrobiales</taxon>
        <taxon>Methylobacteriaceae</taxon>
        <taxon>Methylobacterium</taxon>
    </lineage>
</organism>
<dbReference type="Proteomes" id="UP001236369">
    <property type="component" value="Unassembled WGS sequence"/>
</dbReference>
<comment type="caution">
    <text evidence="1">The sequence shown here is derived from an EMBL/GenBank/DDBJ whole genome shotgun (WGS) entry which is preliminary data.</text>
</comment>
<reference evidence="1 2" key="1">
    <citation type="submission" date="2023-07" db="EMBL/GenBank/DDBJ databases">
        <title>Genomic Encyclopedia of Type Strains, Phase IV (KMG-IV): sequencing the most valuable type-strain genomes for metagenomic binning, comparative biology and taxonomic classification.</title>
        <authorList>
            <person name="Goeker M."/>
        </authorList>
    </citation>
    <scope>NUCLEOTIDE SEQUENCE [LARGE SCALE GENOMIC DNA]</scope>
    <source>
        <strain evidence="1 2">DSM 19562</strain>
    </source>
</reference>
<sequence>MNRIAQQFHLPTDAVVVIDGVPYALVTRERAGLTLRRLAGGCETVVLCDAVLLDLHRGGRMRMAEPDACGGRR</sequence>
<evidence type="ECO:0000313" key="1">
    <source>
        <dbReference type="EMBL" id="MDQ0444996.1"/>
    </source>
</evidence>
<gene>
    <name evidence="1" type="ORF">QO016_004522</name>
</gene>
<accession>A0ABU0HRP7</accession>